<evidence type="ECO:0000313" key="3">
    <source>
        <dbReference type="EMBL" id="KXB59038.1"/>
    </source>
</evidence>
<comment type="caution">
    <text evidence="3">The sequence shown here is derived from an EMBL/GenBank/DDBJ whole genome shotgun (WGS) entry which is preliminary data.</text>
</comment>
<dbReference type="PATRIC" id="fig|1379.3.peg.1292"/>
<feature type="transmembrane region" description="Helical" evidence="1">
    <location>
        <begin position="139"/>
        <end position="160"/>
    </location>
</feature>
<gene>
    <name evidence="3" type="ORF">HMPREF3186_01312</name>
</gene>
<organism evidence="3 4">
    <name type="scientific">Gemella haemolysans</name>
    <dbReference type="NCBI Taxonomy" id="1379"/>
    <lineage>
        <taxon>Bacteria</taxon>
        <taxon>Bacillati</taxon>
        <taxon>Bacillota</taxon>
        <taxon>Bacilli</taxon>
        <taxon>Bacillales</taxon>
        <taxon>Gemellaceae</taxon>
        <taxon>Gemella</taxon>
    </lineage>
</organism>
<dbReference type="EMBL" id="LSDC01000083">
    <property type="protein sequence ID" value="KXB59038.1"/>
    <property type="molecule type" value="Genomic_DNA"/>
</dbReference>
<feature type="domain" description="Transposase IS204/IS1001/IS1096/IS1165 DDE" evidence="2">
    <location>
        <begin position="8"/>
        <end position="151"/>
    </location>
</feature>
<dbReference type="PANTHER" id="PTHR33498">
    <property type="entry name" value="TRANSPOSASE FOR INSERTION SEQUENCE ELEMENT IS1557"/>
    <property type="match status" value="1"/>
</dbReference>
<reference evidence="4" key="1">
    <citation type="submission" date="2016-01" db="EMBL/GenBank/DDBJ databases">
        <authorList>
            <person name="Mitreva M."/>
            <person name="Pepin K.H."/>
            <person name="Mihindukulasuriya K.A."/>
            <person name="Fulton R."/>
            <person name="Fronick C."/>
            <person name="O'Laughlin M."/>
            <person name="Miner T."/>
            <person name="Herter B."/>
            <person name="Rosa B.A."/>
            <person name="Cordes M."/>
            <person name="Tomlinson C."/>
            <person name="Wollam A."/>
            <person name="Palsikar V.B."/>
            <person name="Mardis E.R."/>
            <person name="Wilson R.K."/>
        </authorList>
    </citation>
    <scope>NUCLEOTIDE SEQUENCE [LARGE SCALE GENOMIC DNA]</scope>
    <source>
        <strain evidence="4">DNF01167</strain>
    </source>
</reference>
<dbReference type="InterPro" id="IPR002560">
    <property type="entry name" value="Transposase_DDE"/>
</dbReference>
<dbReference type="OrthoDB" id="6197054at2"/>
<evidence type="ECO:0000256" key="1">
    <source>
        <dbReference type="SAM" id="Phobius"/>
    </source>
</evidence>
<name>A0A133ZUB7_9BACL</name>
<accession>A0A133ZUB7</accession>
<dbReference type="Proteomes" id="UP000070355">
    <property type="component" value="Unassembled WGS sequence"/>
</dbReference>
<dbReference type="Pfam" id="PF01610">
    <property type="entry name" value="DDE_Tnp_ISL3"/>
    <property type="match status" value="1"/>
</dbReference>
<dbReference type="STRING" id="1379.HMPREF3186_01312"/>
<dbReference type="InterPro" id="IPR047951">
    <property type="entry name" value="Transpos_ISL3"/>
</dbReference>
<sequence>MNSIKDKNKELYRQLKYYWKKLLTSYDELDNSTHKKFKYFKYITTEQDIVNYLIKQDSQLYKCYWLIQELREALEKDDFDRFKALINDKSTLPRYMFTAIKILRKYKRHIKNTMYYNGLSNGPLEGINNKIRVIKRISYGYRFFIIFKAKILLYSAYLHFRLLIRNLDII</sequence>
<protein>
    <recommendedName>
        <fullName evidence="2">Transposase IS204/IS1001/IS1096/IS1165 DDE domain-containing protein</fullName>
    </recommendedName>
</protein>
<keyword evidence="1" id="KW-1133">Transmembrane helix</keyword>
<evidence type="ECO:0000313" key="4">
    <source>
        <dbReference type="Proteomes" id="UP000070355"/>
    </source>
</evidence>
<evidence type="ECO:0000259" key="2">
    <source>
        <dbReference type="Pfam" id="PF01610"/>
    </source>
</evidence>
<dbReference type="AlphaFoldDB" id="A0A133ZUB7"/>
<keyword evidence="1" id="KW-0812">Transmembrane</keyword>
<proteinExistence type="predicted"/>
<dbReference type="PANTHER" id="PTHR33498:SF1">
    <property type="entry name" value="TRANSPOSASE FOR INSERTION SEQUENCE ELEMENT IS1557"/>
    <property type="match status" value="1"/>
</dbReference>
<keyword evidence="1" id="KW-0472">Membrane</keyword>